<sequence length="35" mass="3957">MWGQNYDLIVQGKPGLPTLWAEVHLGEIYLESGIQ</sequence>
<gene>
    <name evidence="1" type="ORF">AmaxDRAFT_1443</name>
</gene>
<keyword evidence="2" id="KW-1185">Reference proteome</keyword>
<accession>B5VY51</accession>
<protein>
    <submittedName>
        <fullName evidence="1">Uncharacterized protein</fullName>
    </submittedName>
</protein>
<dbReference type="AlphaFoldDB" id="B5VY51"/>
<comment type="caution">
    <text evidence="1">The sequence shown here is derived from an EMBL/GenBank/DDBJ whole genome shotgun (WGS) entry which is preliminary data.</text>
</comment>
<dbReference type="EMBL" id="ABYK01000008">
    <property type="protein sequence ID" value="EDZ95753.1"/>
    <property type="molecule type" value="Genomic_DNA"/>
</dbReference>
<name>B5VY51_LIMMA</name>
<reference evidence="1 2" key="1">
    <citation type="journal article" date="2011" name="Appl. Environ. Microbiol.">
        <title>Contribution of a Sodium Ion Gradient to Energy Conservation during Fermentation in the Cyanobacterium Arthrospira (Spirulina) maxima CS-328.</title>
        <authorList>
            <person name="Carrieri D."/>
            <person name="Ananyev G."/>
            <person name="Lenz O."/>
            <person name="Bryant D.A."/>
            <person name="Dismukes G.C."/>
        </authorList>
    </citation>
    <scope>NUCLEOTIDE SEQUENCE [LARGE SCALE GENOMIC DNA]</scope>
    <source>
        <strain evidence="1 2">CS-328</strain>
    </source>
</reference>
<evidence type="ECO:0000313" key="1">
    <source>
        <dbReference type="EMBL" id="EDZ95753.1"/>
    </source>
</evidence>
<organism evidence="1 2">
    <name type="scientific">Limnospira maxima CS-328</name>
    <dbReference type="NCBI Taxonomy" id="513049"/>
    <lineage>
        <taxon>Bacteria</taxon>
        <taxon>Bacillati</taxon>
        <taxon>Cyanobacteriota</taxon>
        <taxon>Cyanophyceae</taxon>
        <taxon>Oscillatoriophycideae</taxon>
        <taxon>Oscillatoriales</taxon>
        <taxon>Sirenicapillariaceae</taxon>
        <taxon>Limnospira</taxon>
    </lineage>
</organism>
<evidence type="ECO:0000313" key="2">
    <source>
        <dbReference type="Proteomes" id="UP000004061"/>
    </source>
</evidence>
<dbReference type="Proteomes" id="UP000004061">
    <property type="component" value="Unassembled WGS sequence"/>
</dbReference>
<proteinExistence type="predicted"/>